<evidence type="ECO:0000313" key="7">
    <source>
        <dbReference type="EMBL" id="RZD18926.1"/>
    </source>
</evidence>
<comment type="caution">
    <text evidence="7">The sequence shown here is derived from an EMBL/GenBank/DDBJ whole genome shotgun (WGS) entry which is preliminary data.</text>
</comment>
<dbReference type="InterPro" id="IPR001155">
    <property type="entry name" value="OxRdtase_FMN_N"/>
</dbReference>
<keyword evidence="3" id="KW-0288">FMN</keyword>
<dbReference type="SUPFAM" id="SSF51395">
    <property type="entry name" value="FMN-linked oxidoreductases"/>
    <property type="match status" value="1"/>
</dbReference>
<evidence type="ECO:0000256" key="3">
    <source>
        <dbReference type="ARBA" id="ARBA00022643"/>
    </source>
</evidence>
<feature type="domain" description="NADH:flavin oxidoreductase/NADH oxidase N-terminal" evidence="6">
    <location>
        <begin position="4"/>
        <end position="338"/>
    </location>
</feature>
<protein>
    <submittedName>
        <fullName evidence="7">NADPH dehydrogenase NamA</fullName>
        <ecNumber evidence="7">1.6.99.1</ecNumber>
    </submittedName>
</protein>
<dbReference type="GO" id="GO:0050661">
    <property type="term" value="F:NADP binding"/>
    <property type="evidence" value="ECO:0007669"/>
    <property type="project" value="InterPro"/>
</dbReference>
<accession>A0A519BNS6</accession>
<keyword evidence="2" id="KW-0285">Flavoprotein</keyword>
<dbReference type="EMBL" id="SGBB01000004">
    <property type="protein sequence ID" value="RZD18926.1"/>
    <property type="molecule type" value="Genomic_DNA"/>
</dbReference>
<dbReference type="Pfam" id="PF00724">
    <property type="entry name" value="Oxidored_FMN"/>
    <property type="match status" value="1"/>
</dbReference>
<evidence type="ECO:0000256" key="5">
    <source>
        <dbReference type="ARBA" id="ARBA00023002"/>
    </source>
</evidence>
<keyword evidence="4" id="KW-0521">NADP</keyword>
<gene>
    <name evidence="7" type="primary">namA</name>
    <name evidence="7" type="ORF">EVG15_03695</name>
</gene>
<dbReference type="InterPro" id="IPR044152">
    <property type="entry name" value="YqjM-like"/>
</dbReference>
<dbReference type="CDD" id="cd02932">
    <property type="entry name" value="OYE_YqiM_FMN"/>
    <property type="match status" value="1"/>
</dbReference>
<dbReference type="EC" id="1.6.99.1" evidence="7"/>
<evidence type="ECO:0000256" key="2">
    <source>
        <dbReference type="ARBA" id="ARBA00022630"/>
    </source>
</evidence>
<keyword evidence="5 7" id="KW-0560">Oxidoreductase</keyword>
<sequence length="354" mass="39248">MSMLFKSIQFKDLTIKNRIMMAPMCVYSAKDGVVSDFHMAHLGSRAVGGVGLIMVEATGVSPEGRISPYDAGIWDKKHVEAFKPIVRFCKSFGSAMGIQLAHAGRKASTDAPWLGEKPLNSQNGAWQTLAPSAIQFNEGFPVPKEMDYNDIKKVINDFTNAAKNANDAGFDIIEIHAAHGYLINEFLSPESNKRTDLYGGPIENRARLLLEIITSIKSVWSENKPIFVRISAIDWVEGGVQLEDSVYLAKMLKKVGISLIDCSSGGISPHAKMKIYHGYQIKFADEIRKKADIPVSTVGLITKPEFADYLVASDLVDMVALGRELLRNPYWPLYAAHKLGVDIEWPDQYKRAKL</sequence>
<comment type="cofactor">
    <cofactor evidence="1">
        <name>FMN</name>
        <dbReference type="ChEBI" id="CHEBI:58210"/>
    </cofactor>
</comment>
<dbReference type="GO" id="GO:0003959">
    <property type="term" value="F:NADPH dehydrogenase activity"/>
    <property type="evidence" value="ECO:0007669"/>
    <property type="project" value="UniProtKB-EC"/>
</dbReference>
<evidence type="ECO:0000256" key="4">
    <source>
        <dbReference type="ARBA" id="ARBA00022857"/>
    </source>
</evidence>
<dbReference type="Gene3D" id="3.20.20.70">
    <property type="entry name" value="Aldolase class I"/>
    <property type="match status" value="1"/>
</dbReference>
<dbReference type="PANTHER" id="PTHR43303:SF4">
    <property type="entry name" value="NADPH DEHYDROGENASE C23G7.10C-RELATED"/>
    <property type="match status" value="1"/>
</dbReference>
<evidence type="ECO:0000256" key="1">
    <source>
        <dbReference type="ARBA" id="ARBA00001917"/>
    </source>
</evidence>
<name>A0A519BNS6_9DELT</name>
<proteinExistence type="predicted"/>
<evidence type="ECO:0000313" key="8">
    <source>
        <dbReference type="Proteomes" id="UP000319296"/>
    </source>
</evidence>
<organism evidence="7 8">
    <name type="scientific">Candidatus Acididesulfobacter diazotrophicus</name>
    <dbReference type="NCBI Taxonomy" id="2597226"/>
    <lineage>
        <taxon>Bacteria</taxon>
        <taxon>Deltaproteobacteria</taxon>
        <taxon>Candidatus Acidulodesulfobacterales</taxon>
        <taxon>Candidatus Acididesulfobacter</taxon>
    </lineage>
</organism>
<dbReference type="AlphaFoldDB" id="A0A519BNS6"/>
<dbReference type="Proteomes" id="UP000319296">
    <property type="component" value="Unassembled WGS sequence"/>
</dbReference>
<dbReference type="GO" id="GO:0010181">
    <property type="term" value="F:FMN binding"/>
    <property type="evidence" value="ECO:0007669"/>
    <property type="project" value="InterPro"/>
</dbReference>
<dbReference type="PANTHER" id="PTHR43303">
    <property type="entry name" value="NADPH DEHYDROGENASE C23G7.10C-RELATED"/>
    <property type="match status" value="1"/>
</dbReference>
<reference evidence="7 8" key="1">
    <citation type="journal article" date="2019" name="ISME J.">
        <title>Insights into ecological role of a new deltaproteobacterial order Candidatus Acidulodesulfobacterales by metagenomics and metatranscriptomics.</title>
        <authorList>
            <person name="Tan S."/>
            <person name="Liu J."/>
            <person name="Fang Y."/>
            <person name="Hedlund B.P."/>
            <person name="Lian Z.H."/>
            <person name="Huang L.Y."/>
            <person name="Li J.T."/>
            <person name="Huang L.N."/>
            <person name="Li W.J."/>
            <person name="Jiang H.C."/>
            <person name="Dong H.L."/>
            <person name="Shu W.S."/>
        </authorList>
    </citation>
    <scope>NUCLEOTIDE SEQUENCE [LARGE SCALE GENOMIC DNA]</scope>
    <source>
        <strain evidence="7">AP1</strain>
    </source>
</reference>
<dbReference type="NCBIfam" id="NF010047">
    <property type="entry name" value="PRK13523.1"/>
    <property type="match status" value="1"/>
</dbReference>
<dbReference type="InterPro" id="IPR013785">
    <property type="entry name" value="Aldolase_TIM"/>
</dbReference>
<evidence type="ECO:0000259" key="6">
    <source>
        <dbReference type="Pfam" id="PF00724"/>
    </source>
</evidence>